<keyword evidence="4" id="KW-0067">ATP-binding</keyword>
<dbReference type="InterPro" id="IPR027417">
    <property type="entry name" value="P-loop_NTPase"/>
</dbReference>
<accession>A0A367V4Q3</accession>
<evidence type="ECO:0000256" key="4">
    <source>
        <dbReference type="ARBA" id="ARBA00022840"/>
    </source>
</evidence>
<keyword evidence="2" id="KW-0813">Transport</keyword>
<dbReference type="SUPFAM" id="SSF52540">
    <property type="entry name" value="P-loop containing nucleoside triphosphate hydrolases"/>
    <property type="match status" value="1"/>
</dbReference>
<keyword evidence="3" id="KW-0547">Nucleotide-binding</keyword>
<protein>
    <submittedName>
        <fullName evidence="6">Histidinol phosphatase</fullName>
    </submittedName>
</protein>
<dbReference type="InterPro" id="IPR003593">
    <property type="entry name" value="AAA+_ATPase"/>
</dbReference>
<evidence type="ECO:0000256" key="3">
    <source>
        <dbReference type="ARBA" id="ARBA00022741"/>
    </source>
</evidence>
<dbReference type="GO" id="GO:0005524">
    <property type="term" value="F:ATP binding"/>
    <property type="evidence" value="ECO:0007669"/>
    <property type="project" value="UniProtKB-KW"/>
</dbReference>
<comment type="similarity">
    <text evidence="1">Belongs to the ABC transporter superfamily.</text>
</comment>
<comment type="caution">
    <text evidence="6">The sequence shown here is derived from an EMBL/GenBank/DDBJ whole genome shotgun (WGS) entry which is preliminary data.</text>
</comment>
<evidence type="ECO:0000313" key="7">
    <source>
        <dbReference type="Proteomes" id="UP000253061"/>
    </source>
</evidence>
<evidence type="ECO:0000256" key="2">
    <source>
        <dbReference type="ARBA" id="ARBA00022448"/>
    </source>
</evidence>
<dbReference type="AlphaFoldDB" id="A0A367V4Q3"/>
<gene>
    <name evidence="6" type="ORF">TH6_16830</name>
</gene>
<proteinExistence type="inferred from homology"/>
<dbReference type="Proteomes" id="UP000253061">
    <property type="component" value="Unassembled WGS sequence"/>
</dbReference>
<dbReference type="SMART" id="SM00382">
    <property type="entry name" value="AAA"/>
    <property type="match status" value="1"/>
</dbReference>
<dbReference type="RefSeq" id="WP_062953967.1">
    <property type="nucleotide sequence ID" value="NZ_JPWB01000008.1"/>
</dbReference>
<organism evidence="6 7">
    <name type="scientific">Thalassospira profundimaris</name>
    <dbReference type="NCBI Taxonomy" id="502049"/>
    <lineage>
        <taxon>Bacteria</taxon>
        <taxon>Pseudomonadati</taxon>
        <taxon>Pseudomonadota</taxon>
        <taxon>Alphaproteobacteria</taxon>
        <taxon>Rhodospirillales</taxon>
        <taxon>Thalassospiraceae</taxon>
        <taxon>Thalassospira</taxon>
    </lineage>
</organism>
<evidence type="ECO:0000259" key="5">
    <source>
        <dbReference type="PROSITE" id="PS50893"/>
    </source>
</evidence>
<evidence type="ECO:0000256" key="1">
    <source>
        <dbReference type="ARBA" id="ARBA00005417"/>
    </source>
</evidence>
<dbReference type="FunFam" id="3.40.50.300:FF:000134">
    <property type="entry name" value="Iron-enterobactin ABC transporter ATP-binding protein"/>
    <property type="match status" value="1"/>
</dbReference>
<dbReference type="CDD" id="cd03214">
    <property type="entry name" value="ABC_Iron-Siderophores_B12_Hemin"/>
    <property type="match status" value="1"/>
</dbReference>
<dbReference type="EMBL" id="JPWB01000008">
    <property type="protein sequence ID" value="RCK20143.1"/>
    <property type="molecule type" value="Genomic_DNA"/>
</dbReference>
<dbReference type="PROSITE" id="PS50893">
    <property type="entry name" value="ABC_TRANSPORTER_2"/>
    <property type="match status" value="1"/>
</dbReference>
<dbReference type="PANTHER" id="PTHR42794">
    <property type="entry name" value="HEMIN IMPORT ATP-BINDING PROTEIN HMUV"/>
    <property type="match status" value="1"/>
</dbReference>
<dbReference type="GO" id="GO:0016887">
    <property type="term" value="F:ATP hydrolysis activity"/>
    <property type="evidence" value="ECO:0007669"/>
    <property type="project" value="InterPro"/>
</dbReference>
<sequence>MSLELRNVGWNAGFKKIISDVSLRVTRGEFLGVIGPNGSGKTSMMSVLGGIRAPSTGQALLGDQPMKKIGRRNLARHIGFVEQQADTIDRITVRDAVALGRTPYLSLLSPWSGHDDAIVCEALASVEMGPFADRMWHTLSGGEKQRVHIARALTQQPDFLLLDEPTNHLDIHHQLGLLELVRALPVTVVAALHDLNHAAMFCDRVAMMDGGKLIALGTPEQILTSQNLRDVFGVAADIEIDDQGRCHIRYHAGNQKSLAIKKTRLRNPVF</sequence>
<name>A0A367V4Q3_9PROT</name>
<dbReference type="PANTHER" id="PTHR42794:SF2">
    <property type="entry name" value="ABC TRANSPORTER ATP-BINDING PROTEIN"/>
    <property type="match status" value="1"/>
</dbReference>
<reference evidence="6 7" key="1">
    <citation type="submission" date="2014-07" db="EMBL/GenBank/DDBJ databases">
        <title>Draft genome sequence of Thalassospira profundimaris R8-17.</title>
        <authorList>
            <person name="Lai Q."/>
            <person name="Shao Z."/>
        </authorList>
    </citation>
    <scope>NUCLEOTIDE SEQUENCE [LARGE SCALE GENOMIC DNA]</scope>
    <source>
        <strain evidence="6 7">R8-17</strain>
    </source>
</reference>
<dbReference type="Pfam" id="PF00005">
    <property type="entry name" value="ABC_tran"/>
    <property type="match status" value="1"/>
</dbReference>
<dbReference type="InterPro" id="IPR003439">
    <property type="entry name" value="ABC_transporter-like_ATP-bd"/>
</dbReference>
<evidence type="ECO:0000313" key="6">
    <source>
        <dbReference type="EMBL" id="RCK20143.1"/>
    </source>
</evidence>
<dbReference type="Gene3D" id="3.40.50.300">
    <property type="entry name" value="P-loop containing nucleotide triphosphate hydrolases"/>
    <property type="match status" value="1"/>
</dbReference>
<feature type="domain" description="ABC transporter" evidence="5">
    <location>
        <begin position="3"/>
        <end position="235"/>
    </location>
</feature>